<keyword evidence="2 5" id="KW-0812">Transmembrane</keyword>
<feature type="transmembrane region" description="Helical" evidence="5">
    <location>
        <begin position="132"/>
        <end position="156"/>
    </location>
</feature>
<reference evidence="7 8" key="1">
    <citation type="journal article" date="2012" name="J. Bacteriol.">
        <title>Draft genome sequence of Thermus sp. strain RL, isolated from a hot water spring located atop the Himalayan ranges at Manikaran, India.</title>
        <authorList>
            <person name="Dwivedi V."/>
            <person name="Sangwan N."/>
            <person name="Nigam A."/>
            <person name="Garg N."/>
            <person name="Niharika N."/>
            <person name="Khurana P."/>
            <person name="Khurana J.P."/>
            <person name="Lal R."/>
        </authorList>
    </citation>
    <scope>NUCLEOTIDE SEQUENCE [LARGE SCALE GENOMIC DNA]</scope>
    <source>
        <strain evidence="7 8">RL</strain>
    </source>
</reference>
<keyword evidence="4 5" id="KW-0472">Membrane</keyword>
<dbReference type="PATRIC" id="fig|456163.3.peg.759"/>
<dbReference type="PANTHER" id="PTHR43839:SF1">
    <property type="entry name" value="OPPC IN A BINDING PROTEIN-DEPENDENT TRANSPORT SYSTEM"/>
    <property type="match status" value="1"/>
</dbReference>
<evidence type="ECO:0000256" key="3">
    <source>
        <dbReference type="ARBA" id="ARBA00022989"/>
    </source>
</evidence>
<feature type="domain" description="ABC transmembrane type-1" evidence="6">
    <location>
        <begin position="205"/>
        <end position="407"/>
    </location>
</feature>
<feature type="transmembrane region" description="Helical" evidence="5">
    <location>
        <begin position="388"/>
        <end position="407"/>
    </location>
</feature>
<dbReference type="SUPFAM" id="SSF161098">
    <property type="entry name" value="MetI-like"/>
    <property type="match status" value="1"/>
</dbReference>
<comment type="similarity">
    <text evidence="5">Belongs to the binding-protein-dependent transport system permease family.</text>
</comment>
<dbReference type="Pfam" id="PF00528">
    <property type="entry name" value="BPD_transp_1"/>
    <property type="match status" value="1"/>
</dbReference>
<keyword evidence="8" id="KW-1185">Reference proteome</keyword>
<dbReference type="CDD" id="cd06261">
    <property type="entry name" value="TM_PBP2"/>
    <property type="match status" value="1"/>
</dbReference>
<dbReference type="PROSITE" id="PS50928">
    <property type="entry name" value="ABC_TM1"/>
    <property type="match status" value="1"/>
</dbReference>
<feature type="transmembrane region" description="Helical" evidence="5">
    <location>
        <begin position="176"/>
        <end position="197"/>
    </location>
</feature>
<evidence type="ECO:0000256" key="1">
    <source>
        <dbReference type="ARBA" id="ARBA00004141"/>
    </source>
</evidence>
<dbReference type="EMBL" id="AIJQ01000004">
    <property type="protein sequence ID" value="EIA39396.1"/>
    <property type="molecule type" value="Genomic_DNA"/>
</dbReference>
<accession>H7GF84</accession>
<evidence type="ECO:0000313" key="8">
    <source>
        <dbReference type="Proteomes" id="UP000053186"/>
    </source>
</evidence>
<organism evidence="7 8">
    <name type="scientific">Thermus parvatiensis</name>
    <dbReference type="NCBI Taxonomy" id="456163"/>
    <lineage>
        <taxon>Bacteria</taxon>
        <taxon>Thermotogati</taxon>
        <taxon>Deinococcota</taxon>
        <taxon>Deinococci</taxon>
        <taxon>Thermales</taxon>
        <taxon>Thermaceae</taxon>
        <taxon>Thermus</taxon>
    </lineage>
</organism>
<keyword evidence="5" id="KW-0813">Transport</keyword>
<feature type="transmembrane region" description="Helical" evidence="5">
    <location>
        <begin position="249"/>
        <end position="268"/>
    </location>
</feature>
<dbReference type="InterPro" id="IPR000515">
    <property type="entry name" value="MetI-like"/>
</dbReference>
<gene>
    <name evidence="7" type="ORF">RLTM_03871</name>
</gene>
<evidence type="ECO:0000256" key="5">
    <source>
        <dbReference type="RuleBase" id="RU363032"/>
    </source>
</evidence>
<evidence type="ECO:0000313" key="7">
    <source>
        <dbReference type="EMBL" id="EIA39396.1"/>
    </source>
</evidence>
<name>H7GF84_9DEIN</name>
<feature type="transmembrane region" description="Helical" evidence="5">
    <location>
        <begin position="274"/>
        <end position="297"/>
    </location>
</feature>
<comment type="subcellular location">
    <subcellularLocation>
        <location evidence="5">Cell membrane</location>
        <topology evidence="5">Multi-pass membrane protein</topology>
    </subcellularLocation>
    <subcellularLocation>
        <location evidence="1">Membrane</location>
        <topology evidence="1">Multi-pass membrane protein</topology>
    </subcellularLocation>
</comment>
<protein>
    <submittedName>
        <fullName evidence="7">Peptide ABC transporter permease</fullName>
    </submittedName>
</protein>
<dbReference type="GO" id="GO:0005886">
    <property type="term" value="C:plasma membrane"/>
    <property type="evidence" value="ECO:0007669"/>
    <property type="project" value="UniProtKB-SubCell"/>
</dbReference>
<evidence type="ECO:0000256" key="4">
    <source>
        <dbReference type="ARBA" id="ARBA00023136"/>
    </source>
</evidence>
<proteinExistence type="inferred from homology"/>
<feature type="transmembrane region" description="Helical" evidence="5">
    <location>
        <begin position="328"/>
        <end position="349"/>
    </location>
</feature>
<dbReference type="Gene3D" id="1.10.3720.10">
    <property type="entry name" value="MetI-like"/>
    <property type="match status" value="1"/>
</dbReference>
<dbReference type="PANTHER" id="PTHR43839">
    <property type="entry name" value="OPPC IN A BINDING PROTEIN-DEPENDENT TRANSPORT SYSTEM"/>
    <property type="match status" value="1"/>
</dbReference>
<dbReference type="Proteomes" id="UP000053186">
    <property type="component" value="Unassembled WGS sequence"/>
</dbReference>
<dbReference type="AlphaFoldDB" id="H7GF84"/>
<comment type="caution">
    <text evidence="7">The sequence shown here is derived from an EMBL/GenBank/DDBJ whole genome shotgun (WGS) entry which is preliminary data.</text>
</comment>
<evidence type="ECO:0000256" key="2">
    <source>
        <dbReference type="ARBA" id="ARBA00022692"/>
    </source>
</evidence>
<dbReference type="InterPro" id="IPR035906">
    <property type="entry name" value="MetI-like_sf"/>
</dbReference>
<feature type="transmembrane region" description="Helical" evidence="5">
    <location>
        <begin position="209"/>
        <end position="229"/>
    </location>
</feature>
<keyword evidence="3 5" id="KW-1133">Transmembrane helix</keyword>
<dbReference type="GO" id="GO:0055085">
    <property type="term" value="P:transmembrane transport"/>
    <property type="evidence" value="ECO:0007669"/>
    <property type="project" value="InterPro"/>
</dbReference>
<sequence>MLYLMAAFAGFFSPYDPNYYELYPPKGHHPPTRIHFVDPETGKLTRPFVYATKRTIDPVSLQPKYEEDPSQGKFYLRFFVRTPEQPYTIFKVFRSDLRLFGVDPPGRIFLMGTDNFGRDLYSRIVYGGQVSLTIGILSALVSFALGLLLGGIAGYFSGRPFALSIPPSAWRGLGLLLGPLSLLLWLGLGVGALFLAWTFVRLSPGRDPFSWGVDGLVLLLGLGAFYLILRRVFREPLRLDPDDLIMRTVEIIAAIPSLFLLISLRAVFPTNIDPLFTFYLVVGLLGFIGWGGLARVVRGIVLSVREMDYVQAARALGASDGRIIARHVLPATASYVIVSLSLTIPGFILGESGLSFLGLGVTEPYTSWGLLLQAAQQGGFASFTDRPWVLWPGFFIFLSVLSWNFLGDGLRDALDPRRRTLAPSLLAGYGVVTGEVSLGQCPKERAWTKSGCWR</sequence>
<evidence type="ECO:0000259" key="6">
    <source>
        <dbReference type="PROSITE" id="PS50928"/>
    </source>
</evidence>